<dbReference type="RefSeq" id="WP_202655113.1">
    <property type="nucleotide sequence ID" value="NZ_JAESWB010000247.1"/>
</dbReference>
<proteinExistence type="predicted"/>
<evidence type="ECO:0000313" key="2">
    <source>
        <dbReference type="Proteomes" id="UP000623967"/>
    </source>
</evidence>
<name>A0ABS1TSZ7_9BACI</name>
<reference evidence="1 2" key="1">
    <citation type="submission" date="2021-01" db="EMBL/GenBank/DDBJ databases">
        <title>Genome public.</title>
        <authorList>
            <person name="Liu C."/>
            <person name="Sun Q."/>
        </authorList>
    </citation>
    <scope>NUCLEOTIDE SEQUENCE [LARGE SCALE GENOMIC DNA]</scope>
    <source>
        <strain evidence="1 2">YIM B02564</strain>
    </source>
</reference>
<keyword evidence="2" id="KW-1185">Reference proteome</keyword>
<sequence>MEKCIMNRAEFFKEMSNSLLQTVKSVYEPFISDDLEKVENAADRVLGITWYPLLEDRGQDPLLEMHYTAGKPIIVSRYGTNMQVFDGVCPVCSNIIMLSTLYSKGKCLNCQKEFNFNTGIGELKLYSLPVKYKQKMVYVGLQTSPKQGDKHA</sequence>
<dbReference type="Proteomes" id="UP000623967">
    <property type="component" value="Unassembled WGS sequence"/>
</dbReference>
<gene>
    <name evidence="1" type="ORF">JK635_16820</name>
</gene>
<dbReference type="EMBL" id="JAESWB010000247">
    <property type="protein sequence ID" value="MBL4953849.1"/>
    <property type="molecule type" value="Genomic_DNA"/>
</dbReference>
<organism evidence="1 2">
    <name type="scientific">Neobacillus paridis</name>
    <dbReference type="NCBI Taxonomy" id="2803862"/>
    <lineage>
        <taxon>Bacteria</taxon>
        <taxon>Bacillati</taxon>
        <taxon>Bacillota</taxon>
        <taxon>Bacilli</taxon>
        <taxon>Bacillales</taxon>
        <taxon>Bacillaceae</taxon>
        <taxon>Neobacillus</taxon>
    </lineage>
</organism>
<protein>
    <submittedName>
        <fullName evidence="1">Uncharacterized protein</fullName>
    </submittedName>
</protein>
<accession>A0ABS1TSZ7</accession>
<comment type="caution">
    <text evidence="1">The sequence shown here is derived from an EMBL/GenBank/DDBJ whole genome shotgun (WGS) entry which is preliminary data.</text>
</comment>
<evidence type="ECO:0000313" key="1">
    <source>
        <dbReference type="EMBL" id="MBL4953849.1"/>
    </source>
</evidence>